<organism evidence="1 2">
    <name type="scientific">Phanerochaete sordida</name>
    <dbReference type="NCBI Taxonomy" id="48140"/>
    <lineage>
        <taxon>Eukaryota</taxon>
        <taxon>Fungi</taxon>
        <taxon>Dikarya</taxon>
        <taxon>Basidiomycota</taxon>
        <taxon>Agaricomycotina</taxon>
        <taxon>Agaricomycetes</taxon>
        <taxon>Polyporales</taxon>
        <taxon>Phanerochaetaceae</taxon>
        <taxon>Phanerochaete</taxon>
    </lineage>
</organism>
<protein>
    <recommendedName>
        <fullName evidence="3">Heterokaryon incompatibility domain-containing protein</fullName>
    </recommendedName>
</protein>
<keyword evidence="2" id="KW-1185">Reference proteome</keyword>
<gene>
    <name evidence="1" type="ORF">PsYK624_137800</name>
</gene>
<proteinExistence type="predicted"/>
<name>A0A9P3GNN6_9APHY</name>
<evidence type="ECO:0008006" key="3">
    <source>
        <dbReference type="Google" id="ProtNLM"/>
    </source>
</evidence>
<sequence>MATSGSIPIEILFTSSRPGKKFTLRPEPRSPIPFQWVHVGARTIPHSLADTLCSTMTSQALLSTLNDVLGTDDRLYDRGVRECLEHFVHSEMDFGQAYGCLRHFLCWDKLNTLLKEKREEDEHMRGRAISGAHIANARVPPRRVWDLCSNRVLPYYVLHKTCGEHIRTVSHSWAPPSARQLVDTPVNGREWPVPIPQDTSLEHIRIELLNLGAEYVWLDVLCLRQHGRPEDEARRLAEWRLDVPTIGRIYSCGNTCITYFNGLGRPFDASPDALASPCHWLQRVWTVQETTERWLPAGTTGSAYDAARAFFREHLPRAIPDTQTGALGAVVHAIRTRSCTTELDRVHGLAYVLGCATLPVYEEGMPPARAWVALLKHLYPSARAMVAWMHICQCPESTALLPSWEEFMRCGSPPPTDTLIWAPELHLVDEACLGTEELGVYFQRTVQVGTLSMIANPGQDTLVFKRMPPLFAASRVVDKSSNYHAAGVFRTDVTYMVLELREDVYVIAEAIGESSLGSETVLEVSKRGSIRFSSHESFRDFRMVTVIYYE</sequence>
<accession>A0A9P3GNN6</accession>
<comment type="caution">
    <text evidence="1">The sequence shown here is derived from an EMBL/GenBank/DDBJ whole genome shotgun (WGS) entry which is preliminary data.</text>
</comment>
<dbReference type="Proteomes" id="UP000703269">
    <property type="component" value="Unassembled WGS sequence"/>
</dbReference>
<evidence type="ECO:0000313" key="2">
    <source>
        <dbReference type="Proteomes" id="UP000703269"/>
    </source>
</evidence>
<dbReference type="EMBL" id="BPQB01000073">
    <property type="protein sequence ID" value="GJE97559.1"/>
    <property type="molecule type" value="Genomic_DNA"/>
</dbReference>
<dbReference type="AlphaFoldDB" id="A0A9P3GNN6"/>
<evidence type="ECO:0000313" key="1">
    <source>
        <dbReference type="EMBL" id="GJE97559.1"/>
    </source>
</evidence>
<reference evidence="1 2" key="1">
    <citation type="submission" date="2021-08" db="EMBL/GenBank/DDBJ databases">
        <title>Draft Genome Sequence of Phanerochaete sordida strain YK-624.</title>
        <authorList>
            <person name="Mori T."/>
            <person name="Dohra H."/>
            <person name="Suzuki T."/>
            <person name="Kawagishi H."/>
            <person name="Hirai H."/>
        </authorList>
    </citation>
    <scope>NUCLEOTIDE SEQUENCE [LARGE SCALE GENOMIC DNA]</scope>
    <source>
        <strain evidence="1 2">YK-624</strain>
    </source>
</reference>
<dbReference type="OrthoDB" id="3226657at2759"/>